<dbReference type="AlphaFoldDB" id="A0A6I4UY79"/>
<evidence type="ECO:0000313" key="2">
    <source>
        <dbReference type="EMBL" id="MXP42277.1"/>
    </source>
</evidence>
<protein>
    <submittedName>
        <fullName evidence="2">Zinc-finger domain-containing protein</fullName>
    </submittedName>
</protein>
<proteinExistence type="predicted"/>
<keyword evidence="2" id="KW-0862">Zinc</keyword>
<dbReference type="OrthoDB" id="7391570at2"/>
<feature type="domain" description="Zinc finger CHCC-type" evidence="1">
    <location>
        <begin position="18"/>
        <end position="62"/>
    </location>
</feature>
<dbReference type="Gene3D" id="2.60.260.40">
    <property type="entry name" value="q5lls5 like domains"/>
    <property type="match status" value="1"/>
</dbReference>
<organism evidence="2 3">
    <name type="scientific">Croceibacterium soli</name>
    <dbReference type="NCBI Taxonomy" id="1739690"/>
    <lineage>
        <taxon>Bacteria</taxon>
        <taxon>Pseudomonadati</taxon>
        <taxon>Pseudomonadota</taxon>
        <taxon>Alphaproteobacteria</taxon>
        <taxon>Sphingomonadales</taxon>
        <taxon>Erythrobacteraceae</taxon>
        <taxon>Croceibacterium</taxon>
    </lineage>
</organism>
<dbReference type="RefSeq" id="WP_160747127.1">
    <property type="nucleotide sequence ID" value="NZ_WTYK01000006.1"/>
</dbReference>
<dbReference type="Pfam" id="PF10276">
    <property type="entry name" value="zf-CHCC"/>
    <property type="match status" value="1"/>
</dbReference>
<sequence>MSPSSPFVPETTIVDTPRVWCDGAGDIRGGENYRPAALGHPRVWLAIDEKGYADCGYCDRRFVLKGGPGERSLHEADIGDLPTVDGPKPA</sequence>
<keyword evidence="3" id="KW-1185">Reference proteome</keyword>
<keyword evidence="2" id="KW-0479">Metal-binding</keyword>
<evidence type="ECO:0000259" key="1">
    <source>
        <dbReference type="Pfam" id="PF10276"/>
    </source>
</evidence>
<dbReference type="InterPro" id="IPR019401">
    <property type="entry name" value="Znf_CHCC"/>
</dbReference>
<name>A0A6I4UY79_9SPHN</name>
<evidence type="ECO:0000313" key="3">
    <source>
        <dbReference type="Proteomes" id="UP000469159"/>
    </source>
</evidence>
<dbReference type="GO" id="GO:0008270">
    <property type="term" value="F:zinc ion binding"/>
    <property type="evidence" value="ECO:0007669"/>
    <property type="project" value="UniProtKB-KW"/>
</dbReference>
<accession>A0A6I4UY79</accession>
<reference evidence="2 3" key="1">
    <citation type="submission" date="2019-12" db="EMBL/GenBank/DDBJ databases">
        <title>Genomic-based taxomic classification of the family Erythrobacteraceae.</title>
        <authorList>
            <person name="Xu L."/>
        </authorList>
    </citation>
    <scope>NUCLEOTIDE SEQUENCE [LARGE SCALE GENOMIC DNA]</scope>
    <source>
        <strain evidence="2 3">MCCC 1K02066</strain>
    </source>
</reference>
<gene>
    <name evidence="2" type="ORF">GRI75_11565</name>
</gene>
<keyword evidence="2" id="KW-0863">Zinc-finger</keyword>
<dbReference type="Proteomes" id="UP000469159">
    <property type="component" value="Unassembled WGS sequence"/>
</dbReference>
<dbReference type="EMBL" id="WTYK01000006">
    <property type="protein sequence ID" value="MXP42277.1"/>
    <property type="molecule type" value="Genomic_DNA"/>
</dbReference>
<comment type="caution">
    <text evidence="2">The sequence shown here is derived from an EMBL/GenBank/DDBJ whole genome shotgun (WGS) entry which is preliminary data.</text>
</comment>